<evidence type="ECO:0000259" key="16">
    <source>
        <dbReference type="Pfam" id="PF07715"/>
    </source>
</evidence>
<protein>
    <submittedName>
        <fullName evidence="17">TonB-dependent receptor</fullName>
    </submittedName>
</protein>
<dbReference type="PANTHER" id="PTHR32552">
    <property type="entry name" value="FERRICHROME IRON RECEPTOR-RELATED"/>
    <property type="match status" value="1"/>
</dbReference>
<reference evidence="17 18" key="1">
    <citation type="submission" date="2021-11" db="EMBL/GenBank/DDBJ databases">
        <title>Genomic of Niabella pedocola.</title>
        <authorList>
            <person name="Wu T."/>
        </authorList>
    </citation>
    <scope>NUCLEOTIDE SEQUENCE [LARGE SCALE GENOMIC DNA]</scope>
    <source>
        <strain evidence="17 18">JCM 31011</strain>
    </source>
</reference>
<feature type="domain" description="TonB-dependent receptor-like beta-barrel" evidence="15">
    <location>
        <begin position="337"/>
        <end position="772"/>
    </location>
</feature>
<dbReference type="Gene3D" id="2.40.170.20">
    <property type="entry name" value="TonB-dependent receptor, beta-barrel domain"/>
    <property type="match status" value="1"/>
</dbReference>
<evidence type="ECO:0000256" key="4">
    <source>
        <dbReference type="ARBA" id="ARBA00022496"/>
    </source>
</evidence>
<evidence type="ECO:0000259" key="15">
    <source>
        <dbReference type="Pfam" id="PF00593"/>
    </source>
</evidence>
<dbReference type="RefSeq" id="WP_231005306.1">
    <property type="nucleotide sequence ID" value="NZ_JAJNEC010000005.1"/>
</dbReference>
<dbReference type="SUPFAM" id="SSF56935">
    <property type="entry name" value="Porins"/>
    <property type="match status" value="1"/>
</dbReference>
<evidence type="ECO:0000256" key="2">
    <source>
        <dbReference type="ARBA" id="ARBA00022448"/>
    </source>
</evidence>
<keyword evidence="17" id="KW-0675">Receptor</keyword>
<dbReference type="InterPro" id="IPR000531">
    <property type="entry name" value="Beta-barrel_TonB"/>
</dbReference>
<evidence type="ECO:0000256" key="9">
    <source>
        <dbReference type="ARBA" id="ARBA00023077"/>
    </source>
</evidence>
<keyword evidence="4" id="KW-0410">Iron transport</keyword>
<evidence type="ECO:0000256" key="10">
    <source>
        <dbReference type="ARBA" id="ARBA00023136"/>
    </source>
</evidence>
<keyword evidence="18" id="KW-1185">Reference proteome</keyword>
<comment type="caution">
    <text evidence="17">The sequence shown here is derived from an EMBL/GenBank/DDBJ whole genome shotgun (WGS) entry which is preliminary data.</text>
</comment>
<sequence length="800" mass="87504">MLQLKTARLSILFSFLLLLPAMKTTVLAQGKQTGIIDGRVLSADHQPQENVIVVLSPSEKQTMSDADGHFEFRNIPYGAYTVSIKSLGVTADPVSVEVNREKATIGTIQLQEVAGVLDRVIVSSSYRHVNKNSTQVARMPLTYTENPQNYAVIPKEVILTQLATTTEQALLNIPGVSNMSVAGGSGGSTLTFKSRGFSSGSVMYRNGVSTGYVALTDLFNMERIEAIKGPSATLFGGNQGASYGGVYNIITKQPLEVKRGEVSFTTGSYEMARTTVDYNTPLNEDKTALLRLNGMYDSRNTFQQLSQNNIGLAPSLLIKANSRLTLHFDGYYYKSARPIVLFGFSAPPGGTTASSTYAGNVKDLGLDPQNPYINPDFNSKQQTWAVTGKAEYKLSEQWLSQTNFAVARSNNETHYISLTANRATTADTTKITRAILEMPYSQLYTQQFQQNFIGDFKIGSLRNRLLVGLDYFRTDVGSARASIAYDTIYANASAAQLMIKKSKLDSRAVNAPYTAASRSIANSYGAYVSEVLNVTDRLLLMASLRLNRFSDLSNKYMQTSYSPKLGISYEIIKQSLSVYGNYNNGYNNVSGTDSLGNLLKPTYANQLEGGVKFDVLQHRLTGTVSVYDIRVKNIPVSMGTYSVQNDEQRSRGVDVDILANPLAGLNIAMGYGYNDIRYAAFYGKLPVVNGKPVEVKGNRVDGAPYHAANLWATYGVTSGSLKGFGIGAGGNGQSSSFTNNSNTITLDGYVVYGASVFYDAPKFRLTAKVDNIGNKKYFTYNSWLFPGATRMLLFNVIYRF</sequence>
<gene>
    <name evidence="17" type="ORF">LQ567_14830</name>
</gene>
<keyword evidence="9 13" id="KW-0798">TonB box</keyword>
<evidence type="ECO:0000256" key="14">
    <source>
        <dbReference type="SAM" id="SignalP"/>
    </source>
</evidence>
<dbReference type="InterPro" id="IPR039426">
    <property type="entry name" value="TonB-dep_rcpt-like"/>
</dbReference>
<keyword evidence="3 12" id="KW-1134">Transmembrane beta strand</keyword>
<evidence type="ECO:0000256" key="8">
    <source>
        <dbReference type="ARBA" id="ARBA00023065"/>
    </source>
</evidence>
<comment type="subcellular location">
    <subcellularLocation>
        <location evidence="1 12">Cell outer membrane</location>
        <topology evidence="1 12">Multi-pass membrane protein</topology>
    </subcellularLocation>
</comment>
<evidence type="ECO:0000313" key="18">
    <source>
        <dbReference type="Proteomes" id="UP001199816"/>
    </source>
</evidence>
<dbReference type="InterPro" id="IPR013784">
    <property type="entry name" value="Carb-bd-like_fold"/>
</dbReference>
<keyword evidence="11 12" id="KW-0998">Cell outer membrane</keyword>
<dbReference type="SUPFAM" id="SSF49452">
    <property type="entry name" value="Starch-binding domain-like"/>
    <property type="match status" value="1"/>
</dbReference>
<evidence type="ECO:0000313" key="17">
    <source>
        <dbReference type="EMBL" id="MCD2424051.1"/>
    </source>
</evidence>
<dbReference type="InterPro" id="IPR012910">
    <property type="entry name" value="Plug_dom"/>
</dbReference>
<feature type="signal peptide" evidence="14">
    <location>
        <begin position="1"/>
        <end position="28"/>
    </location>
</feature>
<dbReference type="Proteomes" id="UP001199816">
    <property type="component" value="Unassembled WGS sequence"/>
</dbReference>
<feature type="domain" description="TonB-dependent receptor plug" evidence="16">
    <location>
        <begin position="145"/>
        <end position="239"/>
    </location>
</feature>
<keyword evidence="7" id="KW-0408">Iron</keyword>
<proteinExistence type="inferred from homology"/>
<dbReference type="CDD" id="cd01347">
    <property type="entry name" value="ligand_gated_channel"/>
    <property type="match status" value="1"/>
</dbReference>
<evidence type="ECO:0000256" key="11">
    <source>
        <dbReference type="ARBA" id="ARBA00023237"/>
    </source>
</evidence>
<keyword evidence="5 12" id="KW-0812">Transmembrane</keyword>
<evidence type="ECO:0000256" key="6">
    <source>
        <dbReference type="ARBA" id="ARBA00022729"/>
    </source>
</evidence>
<evidence type="ECO:0000256" key="3">
    <source>
        <dbReference type="ARBA" id="ARBA00022452"/>
    </source>
</evidence>
<keyword evidence="2 12" id="KW-0813">Transport</keyword>
<dbReference type="Pfam" id="PF07715">
    <property type="entry name" value="Plug"/>
    <property type="match status" value="1"/>
</dbReference>
<dbReference type="InterPro" id="IPR036942">
    <property type="entry name" value="Beta-barrel_TonB_sf"/>
</dbReference>
<accession>A0ABS8PSJ1</accession>
<evidence type="ECO:0000256" key="12">
    <source>
        <dbReference type="PROSITE-ProRule" id="PRU01360"/>
    </source>
</evidence>
<keyword evidence="6 14" id="KW-0732">Signal</keyword>
<dbReference type="Gene3D" id="2.170.130.10">
    <property type="entry name" value="TonB-dependent receptor, plug domain"/>
    <property type="match status" value="1"/>
</dbReference>
<dbReference type="EMBL" id="JAJNEC010000005">
    <property type="protein sequence ID" value="MCD2424051.1"/>
    <property type="molecule type" value="Genomic_DNA"/>
</dbReference>
<keyword evidence="8" id="KW-0406">Ion transport</keyword>
<dbReference type="InterPro" id="IPR037066">
    <property type="entry name" value="Plug_dom_sf"/>
</dbReference>
<evidence type="ECO:0000256" key="13">
    <source>
        <dbReference type="RuleBase" id="RU003357"/>
    </source>
</evidence>
<dbReference type="Gene3D" id="2.60.40.1120">
    <property type="entry name" value="Carboxypeptidase-like, regulatory domain"/>
    <property type="match status" value="1"/>
</dbReference>
<comment type="similarity">
    <text evidence="12 13">Belongs to the TonB-dependent receptor family.</text>
</comment>
<organism evidence="17 18">
    <name type="scientific">Niabella pedocola</name>
    <dbReference type="NCBI Taxonomy" id="1752077"/>
    <lineage>
        <taxon>Bacteria</taxon>
        <taxon>Pseudomonadati</taxon>
        <taxon>Bacteroidota</taxon>
        <taxon>Chitinophagia</taxon>
        <taxon>Chitinophagales</taxon>
        <taxon>Chitinophagaceae</taxon>
        <taxon>Niabella</taxon>
    </lineage>
</organism>
<dbReference type="Pfam" id="PF00593">
    <property type="entry name" value="TonB_dep_Rec_b-barrel"/>
    <property type="match status" value="1"/>
</dbReference>
<dbReference type="PANTHER" id="PTHR32552:SF68">
    <property type="entry name" value="FERRICHROME OUTER MEMBRANE TRANSPORTER_PHAGE RECEPTOR"/>
    <property type="match status" value="1"/>
</dbReference>
<name>A0ABS8PSJ1_9BACT</name>
<evidence type="ECO:0000256" key="5">
    <source>
        <dbReference type="ARBA" id="ARBA00022692"/>
    </source>
</evidence>
<evidence type="ECO:0000256" key="1">
    <source>
        <dbReference type="ARBA" id="ARBA00004571"/>
    </source>
</evidence>
<dbReference type="Pfam" id="PF13715">
    <property type="entry name" value="CarbopepD_reg_2"/>
    <property type="match status" value="1"/>
</dbReference>
<feature type="chain" id="PRO_5046583713" evidence="14">
    <location>
        <begin position="29"/>
        <end position="800"/>
    </location>
</feature>
<dbReference type="PROSITE" id="PS52016">
    <property type="entry name" value="TONB_DEPENDENT_REC_3"/>
    <property type="match status" value="1"/>
</dbReference>
<keyword evidence="10 12" id="KW-0472">Membrane</keyword>
<evidence type="ECO:0000256" key="7">
    <source>
        <dbReference type="ARBA" id="ARBA00023004"/>
    </source>
</evidence>